<dbReference type="GO" id="GO:0007032">
    <property type="term" value="P:endosome organization"/>
    <property type="evidence" value="ECO:0000318"/>
    <property type="project" value="GO_Central"/>
</dbReference>
<dbReference type="RefSeq" id="XP_001744331.1">
    <property type="nucleotide sequence ID" value="XM_001744279.1"/>
</dbReference>
<organism evidence="4 5">
    <name type="scientific">Monosiga brevicollis</name>
    <name type="common">Choanoflagellate</name>
    <dbReference type="NCBI Taxonomy" id="81824"/>
    <lineage>
        <taxon>Eukaryota</taxon>
        <taxon>Choanoflagellata</taxon>
        <taxon>Craspedida</taxon>
        <taxon>Salpingoecidae</taxon>
        <taxon>Monosiga</taxon>
    </lineage>
</organism>
<gene>
    <name evidence="4" type="ORF">MONBRDRAFT_15671</name>
</gene>
<dbReference type="Pfam" id="PF14746">
    <property type="entry name" value="WASH-7_C"/>
    <property type="match status" value="1"/>
</dbReference>
<dbReference type="GO" id="GO:0005768">
    <property type="term" value="C:endosome"/>
    <property type="evidence" value="ECO:0000318"/>
    <property type="project" value="GO_Central"/>
</dbReference>
<keyword evidence="5" id="KW-1185">Reference proteome</keyword>
<dbReference type="FunCoup" id="A9UV80">
    <property type="interactions" value="1196"/>
</dbReference>
<dbReference type="EMBL" id="CH991546">
    <property type="protein sequence ID" value="EDQ91034.1"/>
    <property type="molecule type" value="Genomic_DNA"/>
</dbReference>
<evidence type="ECO:0008006" key="6">
    <source>
        <dbReference type="Google" id="ProtNLM"/>
    </source>
</evidence>
<dbReference type="InterPro" id="IPR028282">
    <property type="entry name" value="WASH-7_central"/>
</dbReference>
<dbReference type="Pfam" id="PF14744">
    <property type="entry name" value="WASH-7_mid"/>
    <property type="match status" value="1"/>
</dbReference>
<sequence>MKEFLDTHAQQLVDVEDVVDDAIGDGWDLNLDPIALDTTPHEAVDVVKLVWTENQVSDLSKRHASVSTSVAPSAKTRGLDSIFSKVMATFVALCNEMQLLQREAEEELYAPLHIYGEGMHDGQAEQEGDAQLCFAKMLPVLQHLATFTSRVVQVVKNVVQQFAMMYTSKISAQTIDPRGVHLHTVFRNLGNLLMCMATLDEILFQNAILARHKDHYKLMLKHIKSHSEQFQTTREQLMPFEQFLKILEGLQDGMLFQRCVDQCFDDDTVMVSPNTILQGEFLELLRLNTAALEARVGTPKDRRHRNDFMGLVCNYILFETIFRSQDRRMLKSIWDLQKQLPAVHIYGTIVVMPNDFILQKLPHLKALVDKKFAQRPWDRPHAHAFAAGHLTRSEAQNIYRRVVAWMVQFDAKFRPEMSDMEMLEAQSNFLLQGLLFAYQIRHLLTTFLVLHAELQVKLNSAHVREVLRLAELLKAIQQTYHRRSLFVAQAIQQSGQHLAQTCTNLVTQAYDQSTKRANLPPRELDVQSALELLRRCCIGPSTRLRKLACEVAVHIATGSKQFPPAHVEKFLRTRERLDMLHSLRDEINRACDASFFYWHRHLFGLYLRDMYREPLEAYRLPYMMATLQDCAIVAKRAQDSTGEPILTELHKEIFAELQQHIIEPLCLDIEEDLRFQALTDAVHRRDKESRNPLKAQTKDLVHFLRLNPLRFNGDMLNIKREVTHYLDRTFYNLTTVSLSLWANYAKMRSVAAIKYGLDMQETHLPSQTLEQGLDVLEIMRNIHTFVSRYNYNLNNQIFVQKSSPNKHLNTINIQHIANSIRTHGTGIMNTTVNFTYQFLRKRFFTFSQFLFDDHIKSRLLKDCRFFRENRDELDQQYPFERAEKFNRGIRKLGVKADGRTYLDRFRELITEIGNGMAYIRMIRSGGLNMCSNSIRFLPDVTDVESFVEMLEEAGAPEPDTLQAARNLDAVVNDLVQRFAEGSDYFKMLVDIFAKEFRADKNAHLKNFYMMVPPLTVNYVEHMISAKDRITKKNKDGASFTDDGFAMGIAYILKLLDQYEAFDSLHWFQACRAHYQGEKSRVVESKRTQRDDGKLQEAMSLSLKRVERYQREMDMLFFSLSSARIFFRADKVIAHALVNL</sequence>
<dbReference type="GeneID" id="5889506"/>
<dbReference type="InterPro" id="IPR027307">
    <property type="entry name" value="WASH7"/>
</dbReference>
<evidence type="ECO:0000259" key="1">
    <source>
        <dbReference type="Pfam" id="PF14744"/>
    </source>
</evidence>
<evidence type="ECO:0000313" key="5">
    <source>
        <dbReference type="Proteomes" id="UP000001357"/>
    </source>
</evidence>
<accession>A9UV80</accession>
<dbReference type="InParanoid" id="A9UV80"/>
<dbReference type="STRING" id="81824.A9UV80"/>
<evidence type="ECO:0000259" key="2">
    <source>
        <dbReference type="Pfam" id="PF14745"/>
    </source>
</evidence>
<dbReference type="PANTHER" id="PTHR31409:SF0">
    <property type="entry name" value="WASH COMPLEX SUBUNIT 4"/>
    <property type="match status" value="1"/>
</dbReference>
<dbReference type="InterPro" id="IPR028283">
    <property type="entry name" value="WASH-7_C"/>
</dbReference>
<dbReference type="Proteomes" id="UP000001357">
    <property type="component" value="Unassembled WGS sequence"/>
</dbReference>
<dbReference type="OMA" id="RCNIFIQ"/>
<feature type="domain" description="WASH complex subunit 7 C-terminal" evidence="3">
    <location>
        <begin position="960"/>
        <end position="1127"/>
    </location>
</feature>
<protein>
    <recommendedName>
        <fullName evidence="6">WASH complex subunit 7</fullName>
    </recommendedName>
</protein>
<name>A9UV80_MONBE</name>
<dbReference type="KEGG" id="mbr:MONBRDRAFT_15671"/>
<evidence type="ECO:0000259" key="3">
    <source>
        <dbReference type="Pfam" id="PF14746"/>
    </source>
</evidence>
<dbReference type="AlphaFoldDB" id="A9UV80"/>
<proteinExistence type="predicted"/>
<dbReference type="InterPro" id="IPR028191">
    <property type="entry name" value="WASH-4_N"/>
</dbReference>
<dbReference type="GO" id="GO:0016197">
    <property type="term" value="P:endosomal transport"/>
    <property type="evidence" value="ECO:0000318"/>
    <property type="project" value="GO_Central"/>
</dbReference>
<dbReference type="eggNOG" id="KOG3578">
    <property type="taxonomic scope" value="Eukaryota"/>
</dbReference>
<feature type="domain" description="WASH complex subunit 4 N-terminal" evidence="2">
    <location>
        <begin position="3"/>
        <end position="594"/>
    </location>
</feature>
<dbReference type="GO" id="GO:0071203">
    <property type="term" value="C:WASH complex"/>
    <property type="evidence" value="ECO:0000318"/>
    <property type="project" value="GO_Central"/>
</dbReference>
<dbReference type="Pfam" id="PF14745">
    <property type="entry name" value="WASH-4_N"/>
    <property type="match status" value="1"/>
</dbReference>
<dbReference type="PANTHER" id="PTHR31409">
    <property type="entry name" value="WASH COMPLEX SUBUNIT 4"/>
    <property type="match status" value="1"/>
</dbReference>
<reference evidence="4 5" key="1">
    <citation type="journal article" date="2008" name="Nature">
        <title>The genome of the choanoflagellate Monosiga brevicollis and the origin of metazoans.</title>
        <authorList>
            <consortium name="JGI Sequencing"/>
            <person name="King N."/>
            <person name="Westbrook M.J."/>
            <person name="Young S.L."/>
            <person name="Kuo A."/>
            <person name="Abedin M."/>
            <person name="Chapman J."/>
            <person name="Fairclough S."/>
            <person name="Hellsten U."/>
            <person name="Isogai Y."/>
            <person name="Letunic I."/>
            <person name="Marr M."/>
            <person name="Pincus D."/>
            <person name="Putnam N."/>
            <person name="Rokas A."/>
            <person name="Wright K.J."/>
            <person name="Zuzow R."/>
            <person name="Dirks W."/>
            <person name="Good M."/>
            <person name="Goodstein D."/>
            <person name="Lemons D."/>
            <person name="Li W."/>
            <person name="Lyons J.B."/>
            <person name="Morris A."/>
            <person name="Nichols S."/>
            <person name="Richter D.J."/>
            <person name="Salamov A."/>
            <person name="Bork P."/>
            <person name="Lim W.A."/>
            <person name="Manning G."/>
            <person name="Miller W.T."/>
            <person name="McGinnis W."/>
            <person name="Shapiro H."/>
            <person name="Tjian R."/>
            <person name="Grigoriev I.V."/>
            <person name="Rokhsar D."/>
        </authorList>
    </citation>
    <scope>NUCLEOTIDE SEQUENCE [LARGE SCALE GENOMIC DNA]</scope>
    <source>
        <strain evidence="5">MX1 / ATCC 50154</strain>
    </source>
</reference>
<feature type="domain" description="WASH complex subunit 7 central" evidence="1">
    <location>
        <begin position="595"/>
        <end position="941"/>
    </location>
</feature>
<evidence type="ECO:0000313" key="4">
    <source>
        <dbReference type="EMBL" id="EDQ91034.1"/>
    </source>
</evidence>